<dbReference type="InterPro" id="IPR003669">
    <property type="entry name" value="Thymidylate_synthase_ThyX"/>
</dbReference>
<sequence>MTTQNELVDALRWKKFPVLDDGFVTLVDVMGDDSSVVQAARVSYGEGTKKVSDDRTLIRYLLRHRHTTPFEMAEIKILVRVPMDCWRQWIRHRTASVNEYSTRYSIAIDAAQTTPPNEWRSQSESNRQGSAGFLSDELGQELTASEKKLQDDMRQLYQSRLDAGVAREQARKDLPLATYTEAYWKVDLHNLLHFLSLRMDSHAQKEIRDYATTIGEQIVKPLFPCVWEAFEDYRLGGTFLTRLDSGVIQRLCANANGTVPYSEEAFLAAQDETWQDLKRCRERDECRTKLQRMGLVEST</sequence>
<dbReference type="InterPro" id="IPR036098">
    <property type="entry name" value="Thymidylate_synthase_ThyX_sf"/>
</dbReference>
<dbReference type="SUPFAM" id="SSF69796">
    <property type="entry name" value="Thymidylate synthase-complementing protein Thy1"/>
    <property type="match status" value="1"/>
</dbReference>
<reference evidence="1" key="1">
    <citation type="submission" date="2018-06" db="EMBL/GenBank/DDBJ databases">
        <authorList>
            <person name="Zhirakovskaya E."/>
        </authorList>
    </citation>
    <scope>NUCLEOTIDE SEQUENCE</scope>
</reference>
<dbReference type="EMBL" id="UOGL01000057">
    <property type="protein sequence ID" value="VAX36483.1"/>
    <property type="molecule type" value="Genomic_DNA"/>
</dbReference>
<dbReference type="PROSITE" id="PS51331">
    <property type="entry name" value="THYX"/>
    <property type="match status" value="1"/>
</dbReference>
<dbReference type="GO" id="GO:0070402">
    <property type="term" value="F:NADPH binding"/>
    <property type="evidence" value="ECO:0007669"/>
    <property type="project" value="TreeGrafter"/>
</dbReference>
<dbReference type="GO" id="GO:0006231">
    <property type="term" value="P:dTMP biosynthetic process"/>
    <property type="evidence" value="ECO:0007669"/>
    <property type="project" value="InterPro"/>
</dbReference>
<accession>A0A3B1DI81</accession>
<dbReference type="NCBIfam" id="TIGR02170">
    <property type="entry name" value="thyX"/>
    <property type="match status" value="1"/>
</dbReference>
<organism evidence="1">
    <name type="scientific">hydrothermal vent metagenome</name>
    <dbReference type="NCBI Taxonomy" id="652676"/>
    <lineage>
        <taxon>unclassified sequences</taxon>
        <taxon>metagenomes</taxon>
        <taxon>ecological metagenomes</taxon>
    </lineage>
</organism>
<dbReference type="CDD" id="cd20175">
    <property type="entry name" value="ThyX"/>
    <property type="match status" value="1"/>
</dbReference>
<dbReference type="AlphaFoldDB" id="A0A3B1DI81"/>
<dbReference type="EC" id="2.1.1.148" evidence="1"/>
<dbReference type="GO" id="GO:0032259">
    <property type="term" value="P:methylation"/>
    <property type="evidence" value="ECO:0007669"/>
    <property type="project" value="UniProtKB-KW"/>
</dbReference>
<dbReference type="GO" id="GO:0004799">
    <property type="term" value="F:thymidylate synthase activity"/>
    <property type="evidence" value="ECO:0007669"/>
    <property type="project" value="TreeGrafter"/>
</dbReference>
<dbReference type="Gene3D" id="3.30.1360.170">
    <property type="match status" value="1"/>
</dbReference>
<keyword evidence="1" id="KW-0808">Transferase</keyword>
<proteinExistence type="inferred from homology"/>
<dbReference type="Pfam" id="PF02511">
    <property type="entry name" value="Thy1"/>
    <property type="match status" value="1"/>
</dbReference>
<dbReference type="PANTHER" id="PTHR34934">
    <property type="entry name" value="FLAVIN-DEPENDENT THYMIDYLATE SYNTHASE"/>
    <property type="match status" value="1"/>
</dbReference>
<dbReference type="HAMAP" id="MF_01408">
    <property type="entry name" value="ThyX"/>
    <property type="match status" value="1"/>
</dbReference>
<dbReference type="GO" id="GO:0050660">
    <property type="term" value="F:flavin adenine dinucleotide binding"/>
    <property type="evidence" value="ECO:0007669"/>
    <property type="project" value="InterPro"/>
</dbReference>
<gene>
    <name evidence="1" type="ORF">MNBD_PLANCTO02-2122</name>
</gene>
<protein>
    <submittedName>
        <fullName evidence="1">Thymidylate synthase ThyX</fullName>
        <ecNumber evidence="1">2.1.1.148</ecNumber>
    </submittedName>
</protein>
<evidence type="ECO:0000313" key="1">
    <source>
        <dbReference type="EMBL" id="VAX36483.1"/>
    </source>
</evidence>
<name>A0A3B1DI81_9ZZZZ</name>
<dbReference type="PANTHER" id="PTHR34934:SF1">
    <property type="entry name" value="FLAVIN-DEPENDENT THYMIDYLATE SYNTHASE"/>
    <property type="match status" value="1"/>
</dbReference>
<dbReference type="GO" id="GO:0050797">
    <property type="term" value="F:thymidylate synthase (FAD) activity"/>
    <property type="evidence" value="ECO:0007669"/>
    <property type="project" value="UniProtKB-EC"/>
</dbReference>
<keyword evidence="1" id="KW-0489">Methyltransferase</keyword>